<evidence type="ECO:0000313" key="2">
    <source>
        <dbReference type="EMBL" id="KAJ1197989.1"/>
    </source>
</evidence>
<reference evidence="2" key="1">
    <citation type="journal article" date="2022" name="bioRxiv">
        <title>Sequencing and chromosome-scale assembly of the giantPleurodeles waltlgenome.</title>
        <authorList>
            <person name="Brown T."/>
            <person name="Elewa A."/>
            <person name="Iarovenko S."/>
            <person name="Subramanian E."/>
            <person name="Araus A.J."/>
            <person name="Petzold A."/>
            <person name="Susuki M."/>
            <person name="Suzuki K.-i.T."/>
            <person name="Hayashi T."/>
            <person name="Toyoda A."/>
            <person name="Oliveira C."/>
            <person name="Osipova E."/>
            <person name="Leigh N.D."/>
            <person name="Simon A."/>
            <person name="Yun M.H."/>
        </authorList>
    </citation>
    <scope>NUCLEOTIDE SEQUENCE</scope>
    <source>
        <strain evidence="2">20211129_DDA</strain>
        <tissue evidence="2">Liver</tissue>
    </source>
</reference>
<proteinExistence type="predicted"/>
<name>A0AAV7V8X1_PLEWA</name>
<dbReference type="AlphaFoldDB" id="A0AAV7V8X1"/>
<feature type="compositionally biased region" description="Polar residues" evidence="1">
    <location>
        <begin position="112"/>
        <end position="123"/>
    </location>
</feature>
<protein>
    <submittedName>
        <fullName evidence="2">Uncharacterized protein</fullName>
    </submittedName>
</protein>
<sequence>MPDPVVTEFAGARARGVLTSAAAPVSAGSARNLQSSNGGRNPSAPGEADRTQQGSRPPRVSKVQFCDFGPPASPLTPCGRDMAAEARTGRGAAHTRHPTRFATGAGVPKQATPGSLATPESSG</sequence>
<feature type="compositionally biased region" description="Polar residues" evidence="1">
    <location>
        <begin position="29"/>
        <end position="40"/>
    </location>
</feature>
<feature type="region of interest" description="Disordered" evidence="1">
    <location>
        <begin position="13"/>
        <end position="123"/>
    </location>
</feature>
<organism evidence="2 3">
    <name type="scientific">Pleurodeles waltl</name>
    <name type="common">Iberian ribbed newt</name>
    <dbReference type="NCBI Taxonomy" id="8319"/>
    <lineage>
        <taxon>Eukaryota</taxon>
        <taxon>Metazoa</taxon>
        <taxon>Chordata</taxon>
        <taxon>Craniata</taxon>
        <taxon>Vertebrata</taxon>
        <taxon>Euteleostomi</taxon>
        <taxon>Amphibia</taxon>
        <taxon>Batrachia</taxon>
        <taxon>Caudata</taxon>
        <taxon>Salamandroidea</taxon>
        <taxon>Salamandridae</taxon>
        <taxon>Pleurodelinae</taxon>
        <taxon>Pleurodeles</taxon>
    </lineage>
</organism>
<comment type="caution">
    <text evidence="2">The sequence shown here is derived from an EMBL/GenBank/DDBJ whole genome shotgun (WGS) entry which is preliminary data.</text>
</comment>
<keyword evidence="3" id="KW-1185">Reference proteome</keyword>
<evidence type="ECO:0000313" key="3">
    <source>
        <dbReference type="Proteomes" id="UP001066276"/>
    </source>
</evidence>
<dbReference type="EMBL" id="JANPWB010000003">
    <property type="protein sequence ID" value="KAJ1197989.1"/>
    <property type="molecule type" value="Genomic_DNA"/>
</dbReference>
<evidence type="ECO:0000256" key="1">
    <source>
        <dbReference type="SAM" id="MobiDB-lite"/>
    </source>
</evidence>
<dbReference type="Proteomes" id="UP001066276">
    <property type="component" value="Chromosome 2_1"/>
</dbReference>
<gene>
    <name evidence="2" type="ORF">NDU88_001833</name>
</gene>
<accession>A0AAV7V8X1</accession>